<protein>
    <submittedName>
        <fullName evidence="6">Uncharacterized protein</fullName>
    </submittedName>
</protein>
<keyword evidence="7" id="KW-1185">Reference proteome</keyword>
<gene>
    <name evidence="6" type="ordered locus">AALP_Aa1g218500</name>
</gene>
<organism evidence="6 7">
    <name type="scientific">Arabis alpina</name>
    <name type="common">Alpine rock-cress</name>
    <dbReference type="NCBI Taxonomy" id="50452"/>
    <lineage>
        <taxon>Eukaryota</taxon>
        <taxon>Viridiplantae</taxon>
        <taxon>Streptophyta</taxon>
        <taxon>Embryophyta</taxon>
        <taxon>Tracheophyta</taxon>
        <taxon>Spermatophyta</taxon>
        <taxon>Magnoliopsida</taxon>
        <taxon>eudicotyledons</taxon>
        <taxon>Gunneridae</taxon>
        <taxon>Pentapetalae</taxon>
        <taxon>rosids</taxon>
        <taxon>malvids</taxon>
        <taxon>Brassicales</taxon>
        <taxon>Brassicaceae</taxon>
        <taxon>Arabideae</taxon>
        <taxon>Arabis</taxon>
    </lineage>
</organism>
<keyword evidence="3 4" id="KW-0539">Nucleus</keyword>
<evidence type="ECO:0000256" key="3">
    <source>
        <dbReference type="ARBA" id="ARBA00023242"/>
    </source>
</evidence>
<sequence length="203" mass="22859">MLSKEVKKEEEVEEDNKILSFFVRKKEEIDDKKPIKSALSGSLPNPGKKEEFVEDDDKKPVNSSAGVSKGMLNMDSAFVFMSYMKEAFYDEPAIHKECINVFMDFKARRLDGAGTLARLAELMKDHGDLLRAYSVLFPKANITVPPEAYQALGPNQTITGTSVSRKNKEASLYMASVKEAFDDEPAKYKEFLKVLKDVRAQSM</sequence>
<evidence type="ECO:0000313" key="6">
    <source>
        <dbReference type="EMBL" id="KFK44124.1"/>
    </source>
</evidence>
<dbReference type="EMBL" id="CM002869">
    <property type="protein sequence ID" value="KFK44124.1"/>
    <property type="molecule type" value="Genomic_DNA"/>
</dbReference>
<dbReference type="Gramene" id="KFK44124">
    <property type="protein sequence ID" value="KFK44124"/>
    <property type="gene ID" value="AALP_AA1G218500"/>
</dbReference>
<comment type="subcellular location">
    <subcellularLocation>
        <location evidence="1 4">Nucleus</location>
    </subcellularLocation>
</comment>
<evidence type="ECO:0000256" key="4">
    <source>
        <dbReference type="PROSITE-ProRule" id="PRU00810"/>
    </source>
</evidence>
<accession>A0A087HPS2</accession>
<dbReference type="AlphaFoldDB" id="A0A087HPS2"/>
<evidence type="ECO:0000256" key="2">
    <source>
        <dbReference type="ARBA" id="ARBA00022491"/>
    </source>
</evidence>
<name>A0A087HPS2_ARAAL</name>
<dbReference type="SUPFAM" id="SSF47762">
    <property type="entry name" value="PAH2 domain"/>
    <property type="match status" value="2"/>
</dbReference>
<dbReference type="PROSITE" id="PS51477">
    <property type="entry name" value="PAH"/>
    <property type="match status" value="1"/>
</dbReference>
<dbReference type="PANTHER" id="PTHR12346">
    <property type="entry name" value="SIN3B-RELATED"/>
    <property type="match status" value="1"/>
</dbReference>
<feature type="region of interest" description="Disordered" evidence="5">
    <location>
        <begin position="30"/>
        <end position="64"/>
    </location>
</feature>
<proteinExistence type="predicted"/>
<dbReference type="Proteomes" id="UP000029120">
    <property type="component" value="Chromosome 1"/>
</dbReference>
<dbReference type="InterPro" id="IPR039774">
    <property type="entry name" value="Sin3-like"/>
</dbReference>
<dbReference type="InterPro" id="IPR003822">
    <property type="entry name" value="PAH"/>
</dbReference>
<evidence type="ECO:0000313" key="7">
    <source>
        <dbReference type="Proteomes" id="UP000029120"/>
    </source>
</evidence>
<dbReference type="GO" id="GO:0000785">
    <property type="term" value="C:chromatin"/>
    <property type="evidence" value="ECO:0007669"/>
    <property type="project" value="TreeGrafter"/>
</dbReference>
<reference evidence="7" key="1">
    <citation type="journal article" date="2015" name="Nat. Plants">
        <title>Genome expansion of Arabis alpina linked with retrotransposition and reduced symmetric DNA methylation.</title>
        <authorList>
            <person name="Willing E.M."/>
            <person name="Rawat V."/>
            <person name="Mandakova T."/>
            <person name="Maumus F."/>
            <person name="James G.V."/>
            <person name="Nordstroem K.J."/>
            <person name="Becker C."/>
            <person name="Warthmann N."/>
            <person name="Chica C."/>
            <person name="Szarzynska B."/>
            <person name="Zytnicki M."/>
            <person name="Albani M.C."/>
            <person name="Kiefer C."/>
            <person name="Bergonzi S."/>
            <person name="Castaings L."/>
            <person name="Mateos J.L."/>
            <person name="Berns M.C."/>
            <person name="Bujdoso N."/>
            <person name="Piofczyk T."/>
            <person name="de Lorenzo L."/>
            <person name="Barrero-Sicilia C."/>
            <person name="Mateos I."/>
            <person name="Piednoel M."/>
            <person name="Hagmann J."/>
            <person name="Chen-Min-Tao R."/>
            <person name="Iglesias-Fernandez R."/>
            <person name="Schuster S.C."/>
            <person name="Alonso-Blanco C."/>
            <person name="Roudier F."/>
            <person name="Carbonero P."/>
            <person name="Paz-Ares J."/>
            <person name="Davis S.J."/>
            <person name="Pecinka A."/>
            <person name="Quesneville H."/>
            <person name="Colot V."/>
            <person name="Lysak M.A."/>
            <person name="Weigel D."/>
            <person name="Coupland G."/>
            <person name="Schneeberger K."/>
        </authorList>
    </citation>
    <scope>NUCLEOTIDE SEQUENCE [LARGE SCALE GENOMIC DNA]</scope>
    <source>
        <strain evidence="7">cv. Pajares</strain>
    </source>
</reference>
<evidence type="ECO:0000256" key="5">
    <source>
        <dbReference type="SAM" id="MobiDB-lite"/>
    </source>
</evidence>
<dbReference type="GO" id="GO:0000122">
    <property type="term" value="P:negative regulation of transcription by RNA polymerase II"/>
    <property type="evidence" value="ECO:0007669"/>
    <property type="project" value="TreeGrafter"/>
</dbReference>
<dbReference type="GO" id="GO:0000118">
    <property type="term" value="C:histone deacetylase complex"/>
    <property type="evidence" value="ECO:0007669"/>
    <property type="project" value="TreeGrafter"/>
</dbReference>
<dbReference type="InterPro" id="IPR036600">
    <property type="entry name" value="PAH_sf"/>
</dbReference>
<dbReference type="GO" id="GO:0003714">
    <property type="term" value="F:transcription corepressor activity"/>
    <property type="evidence" value="ECO:0007669"/>
    <property type="project" value="InterPro"/>
</dbReference>
<dbReference type="OrthoDB" id="1113274at2759"/>
<dbReference type="PANTHER" id="PTHR12346:SF0">
    <property type="entry name" value="SIN3A, ISOFORM G"/>
    <property type="match status" value="1"/>
</dbReference>
<dbReference type="eggNOG" id="KOG4204">
    <property type="taxonomic scope" value="Eukaryota"/>
</dbReference>
<keyword evidence="2" id="KW-0678">Repressor</keyword>
<evidence type="ECO:0000256" key="1">
    <source>
        <dbReference type="ARBA" id="ARBA00004123"/>
    </source>
</evidence>
<dbReference type="Gene3D" id="1.20.1160.11">
    <property type="entry name" value="Paired amphipathic helix"/>
    <property type="match status" value="2"/>
</dbReference>
<feature type="compositionally biased region" description="Basic and acidic residues" evidence="5">
    <location>
        <begin position="47"/>
        <end position="60"/>
    </location>
</feature>